<dbReference type="Pfam" id="PF13358">
    <property type="entry name" value="DDE_3"/>
    <property type="match status" value="1"/>
</dbReference>
<dbReference type="Proteomes" id="UP000297245">
    <property type="component" value="Unassembled WGS sequence"/>
</dbReference>
<dbReference type="InterPro" id="IPR038717">
    <property type="entry name" value="Tc1-like_DDE_dom"/>
</dbReference>
<feature type="domain" description="Tc1-like transposase DDE" evidence="1">
    <location>
        <begin position="1"/>
        <end position="28"/>
    </location>
</feature>
<keyword evidence="3" id="KW-1185">Reference proteome</keyword>
<feature type="non-terminal residue" evidence="2">
    <location>
        <position position="1"/>
    </location>
</feature>
<dbReference type="InterPro" id="IPR036397">
    <property type="entry name" value="RNaseH_sf"/>
</dbReference>
<sequence length="61" mass="7075">LVYLPPYSPDFNPIEQAFSAIKSYLRRHLYDYSLSIVDRACQTITASKAWGFFKQCSTLRP</sequence>
<dbReference type="Gene3D" id="3.30.420.10">
    <property type="entry name" value="Ribonuclease H-like superfamily/Ribonuclease H"/>
    <property type="match status" value="1"/>
</dbReference>
<dbReference type="EMBL" id="ML179290">
    <property type="protein sequence ID" value="THU92034.1"/>
    <property type="molecule type" value="Genomic_DNA"/>
</dbReference>
<dbReference type="GO" id="GO:0003676">
    <property type="term" value="F:nucleic acid binding"/>
    <property type="evidence" value="ECO:0007669"/>
    <property type="project" value="InterPro"/>
</dbReference>
<accession>A0A4S8LRK5</accession>
<organism evidence="2 3">
    <name type="scientific">Dendrothele bispora (strain CBS 962.96)</name>
    <dbReference type="NCBI Taxonomy" id="1314807"/>
    <lineage>
        <taxon>Eukaryota</taxon>
        <taxon>Fungi</taxon>
        <taxon>Dikarya</taxon>
        <taxon>Basidiomycota</taxon>
        <taxon>Agaricomycotina</taxon>
        <taxon>Agaricomycetes</taxon>
        <taxon>Agaricomycetidae</taxon>
        <taxon>Agaricales</taxon>
        <taxon>Agaricales incertae sedis</taxon>
        <taxon>Dendrothele</taxon>
    </lineage>
</organism>
<evidence type="ECO:0000313" key="2">
    <source>
        <dbReference type="EMBL" id="THU92034.1"/>
    </source>
</evidence>
<name>A0A4S8LRK5_DENBC</name>
<dbReference type="AlphaFoldDB" id="A0A4S8LRK5"/>
<gene>
    <name evidence="2" type="ORF">K435DRAFT_672877</name>
</gene>
<reference evidence="2 3" key="1">
    <citation type="journal article" date="2019" name="Nat. Ecol. Evol.">
        <title>Megaphylogeny resolves global patterns of mushroom evolution.</title>
        <authorList>
            <person name="Varga T."/>
            <person name="Krizsan K."/>
            <person name="Foldi C."/>
            <person name="Dima B."/>
            <person name="Sanchez-Garcia M."/>
            <person name="Sanchez-Ramirez S."/>
            <person name="Szollosi G.J."/>
            <person name="Szarkandi J.G."/>
            <person name="Papp V."/>
            <person name="Albert L."/>
            <person name="Andreopoulos W."/>
            <person name="Angelini C."/>
            <person name="Antonin V."/>
            <person name="Barry K.W."/>
            <person name="Bougher N.L."/>
            <person name="Buchanan P."/>
            <person name="Buyck B."/>
            <person name="Bense V."/>
            <person name="Catcheside P."/>
            <person name="Chovatia M."/>
            <person name="Cooper J."/>
            <person name="Damon W."/>
            <person name="Desjardin D."/>
            <person name="Finy P."/>
            <person name="Geml J."/>
            <person name="Haridas S."/>
            <person name="Hughes K."/>
            <person name="Justo A."/>
            <person name="Karasinski D."/>
            <person name="Kautmanova I."/>
            <person name="Kiss B."/>
            <person name="Kocsube S."/>
            <person name="Kotiranta H."/>
            <person name="LaButti K.M."/>
            <person name="Lechner B.E."/>
            <person name="Liimatainen K."/>
            <person name="Lipzen A."/>
            <person name="Lukacs Z."/>
            <person name="Mihaltcheva S."/>
            <person name="Morgado L.N."/>
            <person name="Niskanen T."/>
            <person name="Noordeloos M.E."/>
            <person name="Ohm R.A."/>
            <person name="Ortiz-Santana B."/>
            <person name="Ovrebo C."/>
            <person name="Racz N."/>
            <person name="Riley R."/>
            <person name="Savchenko A."/>
            <person name="Shiryaev A."/>
            <person name="Soop K."/>
            <person name="Spirin V."/>
            <person name="Szebenyi C."/>
            <person name="Tomsovsky M."/>
            <person name="Tulloss R.E."/>
            <person name="Uehling J."/>
            <person name="Grigoriev I.V."/>
            <person name="Vagvolgyi C."/>
            <person name="Papp T."/>
            <person name="Martin F.M."/>
            <person name="Miettinen O."/>
            <person name="Hibbett D.S."/>
            <person name="Nagy L.G."/>
        </authorList>
    </citation>
    <scope>NUCLEOTIDE SEQUENCE [LARGE SCALE GENOMIC DNA]</scope>
    <source>
        <strain evidence="2 3">CBS 962.96</strain>
    </source>
</reference>
<protein>
    <recommendedName>
        <fullName evidence="1">Tc1-like transposase DDE domain-containing protein</fullName>
    </recommendedName>
</protein>
<dbReference type="OrthoDB" id="2266637at2759"/>
<evidence type="ECO:0000259" key="1">
    <source>
        <dbReference type="Pfam" id="PF13358"/>
    </source>
</evidence>
<proteinExistence type="predicted"/>
<evidence type="ECO:0000313" key="3">
    <source>
        <dbReference type="Proteomes" id="UP000297245"/>
    </source>
</evidence>